<dbReference type="HOGENOM" id="CLU_1384974_0_0_1"/>
<feature type="compositionally biased region" description="Low complexity" evidence="1">
    <location>
        <begin position="19"/>
        <end position="33"/>
    </location>
</feature>
<feature type="compositionally biased region" description="Basic and acidic residues" evidence="1">
    <location>
        <begin position="177"/>
        <end position="187"/>
    </location>
</feature>
<organism evidence="2 3">
    <name type="scientific">Ophiostoma piceae (strain UAMH 11346)</name>
    <name type="common">Sap stain fungus</name>
    <dbReference type="NCBI Taxonomy" id="1262450"/>
    <lineage>
        <taxon>Eukaryota</taxon>
        <taxon>Fungi</taxon>
        <taxon>Dikarya</taxon>
        <taxon>Ascomycota</taxon>
        <taxon>Pezizomycotina</taxon>
        <taxon>Sordariomycetes</taxon>
        <taxon>Sordariomycetidae</taxon>
        <taxon>Ophiostomatales</taxon>
        <taxon>Ophiostomataceae</taxon>
        <taxon>Ophiostoma</taxon>
    </lineage>
</organism>
<dbReference type="OrthoDB" id="5425892at2759"/>
<reference evidence="2 3" key="1">
    <citation type="journal article" date="2013" name="BMC Genomics">
        <title>The genome and transcriptome of the pine saprophyte Ophiostoma piceae, and a comparison with the bark beetle-associated pine pathogen Grosmannia clavigera.</title>
        <authorList>
            <person name="Haridas S."/>
            <person name="Wang Y."/>
            <person name="Lim L."/>
            <person name="Massoumi Alamouti S."/>
            <person name="Jackman S."/>
            <person name="Docking R."/>
            <person name="Robertson G."/>
            <person name="Birol I."/>
            <person name="Bohlmann J."/>
            <person name="Breuil C."/>
        </authorList>
    </citation>
    <scope>NUCLEOTIDE SEQUENCE [LARGE SCALE GENOMIC DNA]</scope>
    <source>
        <strain evidence="2 3">UAMH 11346</strain>
    </source>
</reference>
<dbReference type="Proteomes" id="UP000016923">
    <property type="component" value="Unassembled WGS sequence"/>
</dbReference>
<gene>
    <name evidence="2" type="ORF">F503_02670</name>
</gene>
<feature type="region of interest" description="Disordered" evidence="1">
    <location>
        <begin position="159"/>
        <end position="187"/>
    </location>
</feature>
<feature type="compositionally biased region" description="Polar residues" evidence="1">
    <location>
        <begin position="78"/>
        <end position="88"/>
    </location>
</feature>
<evidence type="ECO:0000313" key="2">
    <source>
        <dbReference type="EMBL" id="EPE06542.1"/>
    </source>
</evidence>
<feature type="region of interest" description="Disordered" evidence="1">
    <location>
        <begin position="1"/>
        <end position="33"/>
    </location>
</feature>
<evidence type="ECO:0000313" key="3">
    <source>
        <dbReference type="Proteomes" id="UP000016923"/>
    </source>
</evidence>
<name>S3C1B6_OPHP1</name>
<dbReference type="VEuPathDB" id="FungiDB:F503_02670"/>
<dbReference type="AlphaFoldDB" id="S3C1B6"/>
<protein>
    <submittedName>
        <fullName evidence="2">Uncharacterized protein</fullName>
    </submittedName>
</protein>
<keyword evidence="3" id="KW-1185">Reference proteome</keyword>
<dbReference type="eggNOG" id="ENOG502R7FH">
    <property type="taxonomic scope" value="Eukaryota"/>
</dbReference>
<feature type="region of interest" description="Disordered" evidence="1">
    <location>
        <begin position="54"/>
        <end position="97"/>
    </location>
</feature>
<dbReference type="EMBL" id="KE148153">
    <property type="protein sequence ID" value="EPE06542.1"/>
    <property type="molecule type" value="Genomic_DNA"/>
</dbReference>
<feature type="compositionally biased region" description="Basic residues" evidence="1">
    <location>
        <begin position="56"/>
        <end position="65"/>
    </location>
</feature>
<evidence type="ECO:0000256" key="1">
    <source>
        <dbReference type="SAM" id="MobiDB-lite"/>
    </source>
</evidence>
<feature type="compositionally biased region" description="Polar residues" evidence="1">
    <location>
        <begin position="1"/>
        <end position="18"/>
    </location>
</feature>
<sequence length="187" mass="20466">MNQIRSNSTPANIQNTTLSSTPSTQANQATQAPAATAHYLDPLAVLERQLLARPGSHGHHHHRHQTGTQVSGHLAPPSSGTMSKSRTPSPEPTPAARRCMAATAAWIPMSEGSPGINRPFFGAIERRQSWDGQEYRHAMMLQGTSLECACHPNEHTPNHNWHSRHHEISVPPQNSYEADRGFSEGSH</sequence>
<proteinExistence type="predicted"/>
<accession>S3C1B6</accession>